<sequence>MGSSSFGDFGLNDNNSNRNNNNNGRSSSGSSRKGKKCGLEKPKQPQRGLGVAQLEKIRLQNQMMSTYFPSFQSSYQSDHTNKQEDMRTHLAFQSCPTSSSLRPNNYMMGFGETTTNDIRFTGCHPSATARSLSAGDEMFLTYDFMRPIETLPLLAQPVEDSVQKRRRNDRCRSMGSVSNNSDSSDQSQELDLELRLSL</sequence>
<evidence type="ECO:0000313" key="6">
    <source>
        <dbReference type="RefSeq" id="XP_020088651.1"/>
    </source>
</evidence>
<evidence type="ECO:0000256" key="4">
    <source>
        <dbReference type="SAM" id="MobiDB-lite"/>
    </source>
</evidence>
<dbReference type="InterPro" id="IPR040356">
    <property type="entry name" value="SPEAR"/>
</dbReference>
<dbReference type="Gramene" id="Aco004428.1.mrna1">
    <property type="protein sequence ID" value="Aco004428.1.mrna1"/>
    <property type="gene ID" value="Aco004428.1.path1"/>
</dbReference>
<keyword evidence="5" id="KW-1185">Reference proteome</keyword>
<dbReference type="GO" id="GO:0003700">
    <property type="term" value="F:DNA-binding transcription factor activity"/>
    <property type="evidence" value="ECO:0007669"/>
    <property type="project" value="InterPro"/>
</dbReference>
<reference evidence="6" key="2">
    <citation type="submission" date="2025-08" db="UniProtKB">
        <authorList>
            <consortium name="RefSeq"/>
        </authorList>
    </citation>
    <scope>IDENTIFICATION</scope>
    <source>
        <tissue evidence="6">Leaf</tissue>
    </source>
</reference>
<feature type="compositionally biased region" description="Low complexity" evidence="4">
    <location>
        <begin position="14"/>
        <end position="31"/>
    </location>
</feature>
<reference evidence="5" key="1">
    <citation type="journal article" date="2015" name="Nat. Genet.">
        <title>The pineapple genome and the evolution of CAM photosynthesis.</title>
        <authorList>
            <person name="Ming R."/>
            <person name="VanBuren R."/>
            <person name="Wai C.M."/>
            <person name="Tang H."/>
            <person name="Schatz M.C."/>
            <person name="Bowers J.E."/>
            <person name="Lyons E."/>
            <person name="Wang M.L."/>
            <person name="Chen J."/>
            <person name="Biggers E."/>
            <person name="Zhang J."/>
            <person name="Huang L."/>
            <person name="Zhang L."/>
            <person name="Miao W."/>
            <person name="Zhang J."/>
            <person name="Ye Z."/>
            <person name="Miao C."/>
            <person name="Lin Z."/>
            <person name="Wang H."/>
            <person name="Zhou H."/>
            <person name="Yim W.C."/>
            <person name="Priest H.D."/>
            <person name="Zheng C."/>
            <person name="Woodhouse M."/>
            <person name="Edger P.P."/>
            <person name="Guyot R."/>
            <person name="Guo H.B."/>
            <person name="Guo H."/>
            <person name="Zheng G."/>
            <person name="Singh R."/>
            <person name="Sharma A."/>
            <person name="Min X."/>
            <person name="Zheng Y."/>
            <person name="Lee H."/>
            <person name="Gurtowski J."/>
            <person name="Sedlazeck F.J."/>
            <person name="Harkess A."/>
            <person name="McKain M.R."/>
            <person name="Liao Z."/>
            <person name="Fang J."/>
            <person name="Liu J."/>
            <person name="Zhang X."/>
            <person name="Zhang Q."/>
            <person name="Hu W."/>
            <person name="Qin Y."/>
            <person name="Wang K."/>
            <person name="Chen L.Y."/>
            <person name="Shirley N."/>
            <person name="Lin Y.R."/>
            <person name="Liu L.Y."/>
            <person name="Hernandez A.G."/>
            <person name="Wright C.L."/>
            <person name="Bulone V."/>
            <person name="Tuskan G.A."/>
            <person name="Heath K."/>
            <person name="Zee F."/>
            <person name="Moore P.H."/>
            <person name="Sunkar R."/>
            <person name="Leebens-Mack J.H."/>
            <person name="Mockler T."/>
            <person name="Bennetzen J.L."/>
            <person name="Freeling M."/>
            <person name="Sankoff D."/>
            <person name="Paterson A.H."/>
            <person name="Zhu X."/>
            <person name="Yang X."/>
            <person name="Smith J.A."/>
            <person name="Cushman J.C."/>
            <person name="Paull R.E."/>
            <person name="Yu Q."/>
        </authorList>
    </citation>
    <scope>NUCLEOTIDE SEQUENCE [LARGE SCALE GENOMIC DNA]</scope>
    <source>
        <strain evidence="5">cv. F153</strain>
    </source>
</reference>
<organism evidence="5 6">
    <name type="scientific">Ananas comosus</name>
    <name type="common">Pineapple</name>
    <name type="synonym">Ananas ananas</name>
    <dbReference type="NCBI Taxonomy" id="4615"/>
    <lineage>
        <taxon>Eukaryota</taxon>
        <taxon>Viridiplantae</taxon>
        <taxon>Streptophyta</taxon>
        <taxon>Embryophyta</taxon>
        <taxon>Tracheophyta</taxon>
        <taxon>Spermatophyta</taxon>
        <taxon>Magnoliopsida</taxon>
        <taxon>Liliopsida</taxon>
        <taxon>Poales</taxon>
        <taxon>Bromeliaceae</taxon>
        <taxon>Bromelioideae</taxon>
        <taxon>Ananas</taxon>
    </lineage>
</organism>
<keyword evidence="2" id="KW-0805">Transcription regulation</keyword>
<dbReference type="Proteomes" id="UP000515123">
    <property type="component" value="Linkage group 5"/>
</dbReference>
<feature type="region of interest" description="Disordered" evidence="4">
    <location>
        <begin position="1"/>
        <end position="51"/>
    </location>
</feature>
<dbReference type="PANTHER" id="PTHR33388">
    <property type="entry name" value="OS01G0212500 PROTEIN"/>
    <property type="match status" value="1"/>
</dbReference>
<evidence type="ECO:0000256" key="2">
    <source>
        <dbReference type="ARBA" id="ARBA00023015"/>
    </source>
</evidence>
<protein>
    <submittedName>
        <fullName evidence="6">Protein SPEAR1-like isoform X1</fullName>
    </submittedName>
</protein>
<keyword evidence="1" id="KW-0678">Repressor</keyword>
<evidence type="ECO:0000256" key="1">
    <source>
        <dbReference type="ARBA" id="ARBA00022491"/>
    </source>
</evidence>
<dbReference type="PANTHER" id="PTHR33388:SF18">
    <property type="entry name" value="PROTEIN SPEAR1"/>
    <property type="match status" value="1"/>
</dbReference>
<evidence type="ECO:0000313" key="5">
    <source>
        <dbReference type="Proteomes" id="UP000515123"/>
    </source>
</evidence>
<dbReference type="RefSeq" id="XP_020088651.1">
    <property type="nucleotide sequence ID" value="XM_020233062.1"/>
</dbReference>
<accession>A0A6P5EXV1</accession>
<feature type="compositionally biased region" description="Low complexity" evidence="4">
    <location>
        <begin position="178"/>
        <end position="189"/>
    </location>
</feature>
<dbReference type="AlphaFoldDB" id="A0A6P5EXV1"/>
<proteinExistence type="predicted"/>
<keyword evidence="3" id="KW-0804">Transcription</keyword>
<evidence type="ECO:0000256" key="3">
    <source>
        <dbReference type="ARBA" id="ARBA00023163"/>
    </source>
</evidence>
<dbReference type="OrthoDB" id="653455at2759"/>
<dbReference type="GeneID" id="109710468"/>
<name>A0A6P5EXV1_ANACO</name>
<feature type="region of interest" description="Disordered" evidence="4">
    <location>
        <begin position="159"/>
        <end position="198"/>
    </location>
</feature>
<gene>
    <name evidence="6" type="primary">LOC109710468</name>
</gene>